<reference evidence="2 3" key="1">
    <citation type="submission" date="2018-08" db="EMBL/GenBank/DDBJ databases">
        <title>Sequencing the genomes of 1000 actinobacteria strains.</title>
        <authorList>
            <person name="Klenk H.-P."/>
        </authorList>
    </citation>
    <scope>NUCLEOTIDE SEQUENCE [LARGE SCALE GENOMIC DNA]</scope>
    <source>
        <strain evidence="2 3">DSM 22967</strain>
    </source>
</reference>
<proteinExistence type="predicted"/>
<feature type="chain" id="PRO_5039456042" description="Peptidase inhibitor family I36" evidence="1">
    <location>
        <begin position="36"/>
        <end position="170"/>
    </location>
</feature>
<feature type="signal peptide" evidence="1">
    <location>
        <begin position="1"/>
        <end position="35"/>
    </location>
</feature>
<gene>
    <name evidence="2" type="ORF">DFJ65_1366</name>
</gene>
<organism evidence="2 3">
    <name type="scientific">Calidifontibacter indicus</name>
    <dbReference type="NCBI Taxonomy" id="419650"/>
    <lineage>
        <taxon>Bacteria</taxon>
        <taxon>Bacillati</taxon>
        <taxon>Actinomycetota</taxon>
        <taxon>Actinomycetes</taxon>
        <taxon>Micrococcales</taxon>
        <taxon>Dermacoccaceae</taxon>
        <taxon>Calidifontibacter</taxon>
    </lineage>
</organism>
<protein>
    <recommendedName>
        <fullName evidence="4">Peptidase inhibitor family I36</fullName>
    </recommendedName>
</protein>
<dbReference type="InterPro" id="IPR006311">
    <property type="entry name" value="TAT_signal"/>
</dbReference>
<sequence length="170" mass="17372">MSRSKTDGTVTRRNVATSAAWAVPAVALVSAAPNAAASVPCVPTFSFGGNSCKCPGQSTDQSWGYYLQICATVNGCTGPGGATKLYIWDVTNNAKKKLIPSGASFPLVLDIGTGSACSTGYLLFNSESSASKIRFQYSFAANGSGAQWSSDIDAPPNCGTNASGGCLPPR</sequence>
<evidence type="ECO:0000313" key="2">
    <source>
        <dbReference type="EMBL" id="REF30360.1"/>
    </source>
</evidence>
<keyword evidence="1" id="KW-0732">Signal</keyword>
<accession>A0A3D9UQV0</accession>
<keyword evidence="3" id="KW-1185">Reference proteome</keyword>
<dbReference type="Proteomes" id="UP000256253">
    <property type="component" value="Unassembled WGS sequence"/>
</dbReference>
<name>A0A3D9UQV0_9MICO</name>
<dbReference type="RefSeq" id="WP_141929120.1">
    <property type="nucleotide sequence ID" value="NZ_QTUA01000001.1"/>
</dbReference>
<evidence type="ECO:0000313" key="3">
    <source>
        <dbReference type="Proteomes" id="UP000256253"/>
    </source>
</evidence>
<comment type="caution">
    <text evidence="2">The sequence shown here is derived from an EMBL/GenBank/DDBJ whole genome shotgun (WGS) entry which is preliminary data.</text>
</comment>
<dbReference type="PROSITE" id="PS51318">
    <property type="entry name" value="TAT"/>
    <property type="match status" value="1"/>
</dbReference>
<dbReference type="OrthoDB" id="5008033at2"/>
<evidence type="ECO:0000256" key="1">
    <source>
        <dbReference type="SAM" id="SignalP"/>
    </source>
</evidence>
<dbReference type="EMBL" id="QTUA01000001">
    <property type="protein sequence ID" value="REF30360.1"/>
    <property type="molecule type" value="Genomic_DNA"/>
</dbReference>
<evidence type="ECO:0008006" key="4">
    <source>
        <dbReference type="Google" id="ProtNLM"/>
    </source>
</evidence>
<dbReference type="AlphaFoldDB" id="A0A3D9UQV0"/>